<dbReference type="EMBL" id="NFZX01000030">
    <property type="protein sequence ID" value="RFA33861.1"/>
    <property type="molecule type" value="Genomic_DNA"/>
</dbReference>
<dbReference type="PROSITE" id="PS51257">
    <property type="entry name" value="PROKAR_LIPOPROTEIN"/>
    <property type="match status" value="1"/>
</dbReference>
<name>A0A3E0WNY8_9BACI</name>
<reference evidence="2 3" key="1">
    <citation type="submission" date="2017-05" db="EMBL/GenBank/DDBJ databases">
        <title>Virgibacillus sp. AK90 isolated from a saltern of Kakinada, India.</title>
        <authorList>
            <person name="Gupta V."/>
            <person name="Sidhu C."/>
            <person name="Korpole S."/>
            <person name="Pinnaka A.K."/>
        </authorList>
    </citation>
    <scope>NUCLEOTIDE SEQUENCE [LARGE SCALE GENOMIC DNA]</scope>
    <source>
        <strain evidence="2 3">AK90</strain>
    </source>
</reference>
<feature type="signal peptide" evidence="1">
    <location>
        <begin position="1"/>
        <end position="25"/>
    </location>
</feature>
<protein>
    <recommendedName>
        <fullName evidence="4">DUF5704 domain-containing protein</fullName>
    </recommendedName>
</protein>
<feature type="chain" id="PRO_5039354155" description="DUF5704 domain-containing protein" evidence="1">
    <location>
        <begin position="26"/>
        <end position="928"/>
    </location>
</feature>
<proteinExistence type="predicted"/>
<evidence type="ECO:0000313" key="3">
    <source>
        <dbReference type="Proteomes" id="UP000256488"/>
    </source>
</evidence>
<gene>
    <name evidence="2" type="ORF">CAI16_13480</name>
</gene>
<comment type="caution">
    <text evidence="2">The sequence shown here is derived from an EMBL/GenBank/DDBJ whole genome shotgun (WGS) entry which is preliminary data.</text>
</comment>
<dbReference type="Proteomes" id="UP000256488">
    <property type="component" value="Unassembled WGS sequence"/>
</dbReference>
<dbReference type="AlphaFoldDB" id="A0A3E0WNY8"/>
<evidence type="ECO:0000256" key="1">
    <source>
        <dbReference type="SAM" id="SignalP"/>
    </source>
</evidence>
<sequence>MWRLQLNKMLAFVLFSIFTACVFFNEPIHAQSIPDGGEMWSEGYRPYQDASDVHHTVKNMWDNGKYKPDSKNGKLTLAKGGKNTFKYSEFRGEKLIYDIYSGATNQSKKRSWRVVTSGGKPYFTFDGWSVNFGYHHHTKNNQATYIGLINKNNPTEKRIYKTRMLGNTNANPDLRDASLKTCGKNAFKKKADKNLSSSCNMDYQYTQFRAYIPLEDLFQGQSYDKEWEMYLIKRVENQVVYDELILPYETKSYQWGSQGKVTMQSGVDSDKLTMTVDNAIKRKSPRGGGNGWTLGYFVPGKTYTTTGFNESEGVANWYRVKDDQKGVGSYKPPLYKPTFQNRWTASTYWDFNGTIATLSLEKTHAHLRIQHIDATTQNLLKEEKEVVRANKKYSFYPKKNGYFKDKDGNPYIATPEGQMFNEVVKHDQTIRFYYKADLPDPSKDVEMPKTTDGKVDGKAFWELRRLKDNQPSQVYAEMNFTPSGKHYAIRNMKHSLVLPGYEKEEKENPIALLADAKSVKDKTLKYNFAYEYTNTYRGNYKCVEKQGSHCFKWEFDKYTPVWDKGKKFKLSETLQGEKEAVSMKLDHRYGETIKKDAVEDIIKEAPIIGRSDSFANNKRKSEVYRERFKKLTDRMKAKNKLKTQTALPVTPDRLEYTLELPSNEHEKKNFNVSQKGLINGHYFPVDIDKSLQEDFTNHTKYESLGDYAFFLQQDEMQDKGVRAGKRSYEIDFISDYFFVAKHTGFISGYPVAYQLNRHLLYGEDKPTDDKVIPLAIKKLEQDYLRQTKHAYRDDILYLNGNKVSDKQKLQRYYIPISPESKLKPNKTYTNKIVLENVGLNDITWQYGQQFSFEHYLFGSGHDEAWFIEQPDPRVRNFKSSDVNTITIKHEDKQKIVELLKERPDERLHRFRLVDRDFVDKVKKVIEGF</sequence>
<evidence type="ECO:0008006" key="4">
    <source>
        <dbReference type="Google" id="ProtNLM"/>
    </source>
</evidence>
<organism evidence="2 3">
    <name type="scientific">Virgibacillus dokdonensis</name>
    <dbReference type="NCBI Taxonomy" id="302167"/>
    <lineage>
        <taxon>Bacteria</taxon>
        <taxon>Bacillati</taxon>
        <taxon>Bacillota</taxon>
        <taxon>Bacilli</taxon>
        <taxon>Bacillales</taxon>
        <taxon>Bacillaceae</taxon>
        <taxon>Virgibacillus</taxon>
    </lineage>
</organism>
<evidence type="ECO:0000313" key="2">
    <source>
        <dbReference type="EMBL" id="RFA33861.1"/>
    </source>
</evidence>
<accession>A0A3E0WNY8</accession>
<keyword evidence="1" id="KW-0732">Signal</keyword>